<dbReference type="Proteomes" id="UP000649617">
    <property type="component" value="Unassembled WGS sequence"/>
</dbReference>
<evidence type="ECO:0000313" key="2">
    <source>
        <dbReference type="EMBL" id="CAE7738716.1"/>
    </source>
</evidence>
<dbReference type="EMBL" id="CAJNIZ010046070">
    <property type="protein sequence ID" value="CAE7738716.1"/>
    <property type="molecule type" value="Genomic_DNA"/>
</dbReference>
<evidence type="ECO:0000313" key="3">
    <source>
        <dbReference type="Proteomes" id="UP000649617"/>
    </source>
</evidence>
<organism evidence="2 3">
    <name type="scientific">Symbiodinium pilosum</name>
    <name type="common">Dinoflagellate</name>
    <dbReference type="NCBI Taxonomy" id="2952"/>
    <lineage>
        <taxon>Eukaryota</taxon>
        <taxon>Sar</taxon>
        <taxon>Alveolata</taxon>
        <taxon>Dinophyceae</taxon>
        <taxon>Suessiales</taxon>
        <taxon>Symbiodiniaceae</taxon>
        <taxon>Symbiodinium</taxon>
    </lineage>
</organism>
<feature type="region of interest" description="Disordered" evidence="1">
    <location>
        <begin position="252"/>
        <end position="271"/>
    </location>
</feature>
<comment type="caution">
    <text evidence="2">The sequence shown here is derived from an EMBL/GenBank/DDBJ whole genome shotgun (WGS) entry which is preliminary data.</text>
</comment>
<reference evidence="2" key="1">
    <citation type="submission" date="2021-02" db="EMBL/GenBank/DDBJ databases">
        <authorList>
            <person name="Dougan E. K."/>
            <person name="Rhodes N."/>
            <person name="Thang M."/>
            <person name="Chan C."/>
        </authorList>
    </citation>
    <scope>NUCLEOTIDE SEQUENCE</scope>
</reference>
<sequence>MYGPWSPAPSWSPQGVLCHPSCGYPVSGNSAAIDWAWIPFGCGEPCQTTVLAPGTGLADGQAALTAPNVYQPYPQGCSLPLVCPAGVGIADAQAMVAPSCFPAYCNSPAMYPADTAIADVQATQSWMSPCAQGLPSQMHNMCPSSIEMADGAAPATQSYVHQPCPAGILQPRSSSPLDNRVALLEQELHTVTKAQAEEKNKMQFVVDGLRGLLLRYNVPVEELDRVDRLISSVEGEPKCDTDIMSETTAATINRGNGATPPVTPSEDNGASMPHNSGSFAPAFSWNMGVEVRRLENMTCSSVDRWAWACLRRARPQVARSAIRRARETIESQGGYCRNLSALIQASVKRCY</sequence>
<protein>
    <submittedName>
        <fullName evidence="2">Uncharacterized protein</fullName>
    </submittedName>
</protein>
<keyword evidence="3" id="KW-1185">Reference proteome</keyword>
<dbReference type="OrthoDB" id="10663503at2759"/>
<gene>
    <name evidence="2" type="ORF">SPIL2461_LOCUS21240</name>
</gene>
<accession>A0A812XDR3</accession>
<evidence type="ECO:0000256" key="1">
    <source>
        <dbReference type="SAM" id="MobiDB-lite"/>
    </source>
</evidence>
<dbReference type="AlphaFoldDB" id="A0A812XDR3"/>
<proteinExistence type="predicted"/>
<name>A0A812XDR3_SYMPI</name>